<dbReference type="GO" id="GO:0008270">
    <property type="term" value="F:zinc ion binding"/>
    <property type="evidence" value="ECO:0007669"/>
    <property type="project" value="UniProtKB-KW"/>
</dbReference>
<evidence type="ECO:0000259" key="10">
    <source>
        <dbReference type="PROSITE" id="PS51873"/>
    </source>
</evidence>
<feature type="compositionally biased region" description="Polar residues" evidence="9">
    <location>
        <begin position="76"/>
        <end position="93"/>
    </location>
</feature>
<feature type="region of interest" description="Disordered" evidence="9">
    <location>
        <begin position="1"/>
        <end position="140"/>
    </location>
</feature>
<dbReference type="EC" id="2.3.2.31" evidence="2"/>
<evidence type="ECO:0000256" key="4">
    <source>
        <dbReference type="ARBA" id="ARBA00022723"/>
    </source>
</evidence>
<dbReference type="OrthoDB" id="10254945at2759"/>
<dbReference type="Proteomes" id="UP000024533">
    <property type="component" value="Unassembled WGS sequence"/>
</dbReference>
<reference evidence="11 12" key="1">
    <citation type="submission" date="2014-02" db="EMBL/GenBank/DDBJ databases">
        <title>The Genome Sequence of Trichophyton interdigitale MR816.</title>
        <authorList>
            <consortium name="The Broad Institute Genomics Platform"/>
            <person name="Cuomo C.A."/>
            <person name="White T.C."/>
            <person name="Graser Y."/>
            <person name="Martinez-Rossi N."/>
            <person name="Heitman J."/>
            <person name="Young S.K."/>
            <person name="Zeng Q."/>
            <person name="Gargeya S."/>
            <person name="Abouelleil A."/>
            <person name="Alvarado L."/>
            <person name="Chapman S.B."/>
            <person name="Gainer-Dewar J."/>
            <person name="Goldberg J."/>
            <person name="Griggs A."/>
            <person name="Gujja S."/>
            <person name="Hansen M."/>
            <person name="Howarth C."/>
            <person name="Imamovic A."/>
            <person name="Larimer J."/>
            <person name="Martinez D."/>
            <person name="Murphy C."/>
            <person name="Pearson M.D."/>
            <person name="Persinoti G."/>
            <person name="Poon T."/>
            <person name="Priest M."/>
            <person name="Roberts A.D."/>
            <person name="Saif S."/>
            <person name="Shea T.D."/>
            <person name="Sykes S.N."/>
            <person name="Wortman J."/>
            <person name="Nusbaum C."/>
            <person name="Birren B."/>
        </authorList>
    </citation>
    <scope>NUCLEOTIDE SEQUENCE [LARGE SCALE GENOMIC DNA]</scope>
    <source>
        <strain evidence="11 12">MR816</strain>
    </source>
</reference>
<feature type="compositionally biased region" description="Basic residues" evidence="9">
    <location>
        <begin position="12"/>
        <end position="25"/>
    </location>
</feature>
<dbReference type="Pfam" id="PF01485">
    <property type="entry name" value="IBR"/>
    <property type="match status" value="2"/>
</dbReference>
<gene>
    <name evidence="11" type="ORF">H109_06500</name>
</gene>
<sequence length="417" mass="47388">MEQANTPATTDKRRHFHHHHNRRRIHGEPIEQVEGDGAAEPERRPKKEKRVSRSSLLVHTGHRNHRYYADAGASRSGGSTSHPAQNTKQSLGRSDSHPLNARASTRVRPLPGEKKTMHSNKIPGQRPTASAVNDDRRSSPSPLLIRIFNPEIVLRAERQVTCVICMSDDIPASKTAKLACAHRICHGCLRRAFTLSITDPQHMPPRCCTSDHIPLKHVENLFDLKFKLKWNQKFREYTTKNWKYCPSKGCGKWIPPANIYRVTGSRGTSRRRYGVCSRCKTMVCCTCGRKWHKDEDCPQDEGSIEFAEIAKQEGWRRCYNCSAMVELKEGCNHITCRCTAQFCIVCGLKWKTCDCPWFNYADIPDNVPPGAADDIRDPVCYQEEIDRRREQEADDEALAIQLQYALALGIDPDLDSS</sequence>
<dbReference type="PANTHER" id="PTHR11685">
    <property type="entry name" value="RBR FAMILY RING FINGER AND IBR DOMAIN-CONTAINING"/>
    <property type="match status" value="1"/>
</dbReference>
<dbReference type="PROSITE" id="PS51873">
    <property type="entry name" value="TRIAD"/>
    <property type="match status" value="1"/>
</dbReference>
<proteinExistence type="predicted"/>
<organism evidence="11 12">
    <name type="scientific">Trichophyton interdigitale (strain MR816)</name>
    <dbReference type="NCBI Taxonomy" id="1215338"/>
    <lineage>
        <taxon>Eukaryota</taxon>
        <taxon>Fungi</taxon>
        <taxon>Dikarya</taxon>
        <taxon>Ascomycota</taxon>
        <taxon>Pezizomycotina</taxon>
        <taxon>Eurotiomycetes</taxon>
        <taxon>Eurotiomycetidae</taxon>
        <taxon>Onygenales</taxon>
        <taxon>Arthrodermataceae</taxon>
        <taxon>Trichophyton</taxon>
    </lineage>
</organism>
<keyword evidence="3" id="KW-0808">Transferase</keyword>
<evidence type="ECO:0000256" key="5">
    <source>
        <dbReference type="ARBA" id="ARBA00022737"/>
    </source>
</evidence>
<evidence type="ECO:0000256" key="2">
    <source>
        <dbReference type="ARBA" id="ARBA00012251"/>
    </source>
</evidence>
<keyword evidence="8" id="KW-0862">Zinc</keyword>
<name>A0A059J101_TRIIM</name>
<dbReference type="CDD" id="cd22584">
    <property type="entry name" value="Rcat_RBR_unk"/>
    <property type="match status" value="1"/>
</dbReference>
<dbReference type="STRING" id="1215338.A0A059J101"/>
<dbReference type="Gene3D" id="1.20.120.1750">
    <property type="match status" value="1"/>
</dbReference>
<dbReference type="AlphaFoldDB" id="A0A059J101"/>
<dbReference type="SUPFAM" id="SSF57850">
    <property type="entry name" value="RING/U-box"/>
    <property type="match status" value="2"/>
</dbReference>
<keyword evidence="6" id="KW-0863">Zinc-finger</keyword>
<keyword evidence="12" id="KW-1185">Reference proteome</keyword>
<evidence type="ECO:0000256" key="1">
    <source>
        <dbReference type="ARBA" id="ARBA00001798"/>
    </source>
</evidence>
<evidence type="ECO:0000313" key="12">
    <source>
        <dbReference type="Proteomes" id="UP000024533"/>
    </source>
</evidence>
<dbReference type="CDD" id="cd20335">
    <property type="entry name" value="BRcat_RBR"/>
    <property type="match status" value="1"/>
</dbReference>
<evidence type="ECO:0000256" key="3">
    <source>
        <dbReference type="ARBA" id="ARBA00022679"/>
    </source>
</evidence>
<dbReference type="OMA" id="HPLNARA"/>
<evidence type="ECO:0000256" key="9">
    <source>
        <dbReference type="SAM" id="MobiDB-lite"/>
    </source>
</evidence>
<evidence type="ECO:0000256" key="7">
    <source>
        <dbReference type="ARBA" id="ARBA00022786"/>
    </source>
</evidence>
<evidence type="ECO:0000256" key="8">
    <source>
        <dbReference type="ARBA" id="ARBA00022833"/>
    </source>
</evidence>
<keyword evidence="7" id="KW-0833">Ubl conjugation pathway</keyword>
<dbReference type="EMBL" id="AOKY01000474">
    <property type="protein sequence ID" value="KDB21561.1"/>
    <property type="molecule type" value="Genomic_DNA"/>
</dbReference>
<dbReference type="HOGENOM" id="CLU_034748_0_0_1"/>
<dbReference type="InterPro" id="IPR002867">
    <property type="entry name" value="IBR_dom"/>
</dbReference>
<dbReference type="Gene3D" id="3.30.40.10">
    <property type="entry name" value="Zinc/RING finger domain, C3HC4 (zinc finger)"/>
    <property type="match status" value="1"/>
</dbReference>
<dbReference type="InterPro" id="IPR013083">
    <property type="entry name" value="Znf_RING/FYVE/PHD"/>
</dbReference>
<protein>
    <recommendedName>
        <fullName evidence="2">RBR-type E3 ubiquitin transferase</fullName>
        <ecNumber evidence="2">2.3.2.31</ecNumber>
    </recommendedName>
</protein>
<keyword evidence="5" id="KW-0677">Repeat</keyword>
<evidence type="ECO:0000256" key="6">
    <source>
        <dbReference type="ARBA" id="ARBA00022771"/>
    </source>
</evidence>
<dbReference type="GO" id="GO:0016567">
    <property type="term" value="P:protein ubiquitination"/>
    <property type="evidence" value="ECO:0007669"/>
    <property type="project" value="InterPro"/>
</dbReference>
<feature type="domain" description="RING-type" evidence="10">
    <location>
        <begin position="158"/>
        <end position="366"/>
    </location>
</feature>
<dbReference type="GO" id="GO:0061630">
    <property type="term" value="F:ubiquitin protein ligase activity"/>
    <property type="evidence" value="ECO:0007669"/>
    <property type="project" value="UniProtKB-EC"/>
</dbReference>
<dbReference type="InterPro" id="IPR031127">
    <property type="entry name" value="E3_UB_ligase_RBR"/>
</dbReference>
<comment type="caution">
    <text evidence="11">The sequence shown here is derived from an EMBL/GenBank/DDBJ whole genome shotgun (WGS) entry which is preliminary data.</text>
</comment>
<comment type="catalytic activity">
    <reaction evidence="1">
        <text>[E2 ubiquitin-conjugating enzyme]-S-ubiquitinyl-L-cysteine + [acceptor protein]-L-lysine = [E2 ubiquitin-conjugating enzyme]-L-cysteine + [acceptor protein]-N(6)-ubiquitinyl-L-lysine.</text>
        <dbReference type="EC" id="2.3.2.31"/>
    </reaction>
</comment>
<keyword evidence="4" id="KW-0479">Metal-binding</keyword>
<dbReference type="PROSITE" id="PS00518">
    <property type="entry name" value="ZF_RING_1"/>
    <property type="match status" value="1"/>
</dbReference>
<dbReference type="InterPro" id="IPR017907">
    <property type="entry name" value="Znf_RING_CS"/>
</dbReference>
<accession>A0A059J101</accession>
<evidence type="ECO:0000313" key="11">
    <source>
        <dbReference type="EMBL" id="KDB21561.1"/>
    </source>
</evidence>
<dbReference type="InterPro" id="IPR044066">
    <property type="entry name" value="TRIAD_supradom"/>
</dbReference>